<evidence type="ECO:0000313" key="1">
    <source>
        <dbReference type="EMBL" id="GHB22551.1"/>
    </source>
</evidence>
<keyword evidence="2" id="KW-1185">Reference proteome</keyword>
<organism evidence="1 2">
    <name type="scientific">Pseudovibrio japonicus</name>
    <dbReference type="NCBI Taxonomy" id="366534"/>
    <lineage>
        <taxon>Bacteria</taxon>
        <taxon>Pseudomonadati</taxon>
        <taxon>Pseudomonadota</taxon>
        <taxon>Alphaproteobacteria</taxon>
        <taxon>Hyphomicrobiales</taxon>
        <taxon>Stappiaceae</taxon>
        <taxon>Pseudovibrio</taxon>
    </lineage>
</organism>
<gene>
    <name evidence="1" type="ORF">GCM10007094_08400</name>
</gene>
<name>A0ABQ3E3U9_9HYPH</name>
<proteinExistence type="predicted"/>
<evidence type="ECO:0008006" key="3">
    <source>
        <dbReference type="Google" id="ProtNLM"/>
    </source>
</evidence>
<protein>
    <recommendedName>
        <fullName evidence="3">Lipoprotein</fullName>
    </recommendedName>
</protein>
<dbReference type="RefSeq" id="WP_189435469.1">
    <property type="nucleotide sequence ID" value="NZ_BMXE01000001.1"/>
</dbReference>
<reference evidence="2" key="1">
    <citation type="journal article" date="2019" name="Int. J. Syst. Evol. Microbiol.">
        <title>The Global Catalogue of Microorganisms (GCM) 10K type strain sequencing project: providing services to taxonomists for standard genome sequencing and annotation.</title>
        <authorList>
            <consortium name="The Broad Institute Genomics Platform"/>
            <consortium name="The Broad Institute Genome Sequencing Center for Infectious Disease"/>
            <person name="Wu L."/>
            <person name="Ma J."/>
        </authorList>
    </citation>
    <scope>NUCLEOTIDE SEQUENCE [LARGE SCALE GENOMIC DNA]</scope>
    <source>
        <strain evidence="2">KCTC 12861</strain>
    </source>
</reference>
<comment type="caution">
    <text evidence="1">The sequence shown here is derived from an EMBL/GenBank/DDBJ whole genome shotgun (WGS) entry which is preliminary data.</text>
</comment>
<dbReference type="Proteomes" id="UP000637980">
    <property type="component" value="Unassembled WGS sequence"/>
</dbReference>
<sequence>MQRNSWIIGSLLAVSIVGTAYAEDMNLTDQQLEAAIQSRLTDQLGSAEEATRLSDFLMREVLTWKPAVTNIDDADSIIAYAFGNRLDAHGNRLPGPMNQQLADVVVDIYNEIHKPVYAQWEIAEEIGDRIPAADLVSIEPLINDNGDVVYLSTRGVAEEVVQHVGGADNLGTAVVVGFYEHHLRTVETSRALGINAFGPEGYPMPHNYDADSGQPWTRDAANFILYEVAVRAGVEREQLTNAQDN</sequence>
<evidence type="ECO:0000313" key="2">
    <source>
        <dbReference type="Proteomes" id="UP000637980"/>
    </source>
</evidence>
<dbReference type="EMBL" id="BMXE01000001">
    <property type="protein sequence ID" value="GHB22551.1"/>
    <property type="molecule type" value="Genomic_DNA"/>
</dbReference>
<accession>A0ABQ3E3U9</accession>